<evidence type="ECO:0000256" key="1">
    <source>
        <dbReference type="SAM" id="MobiDB-lite"/>
    </source>
</evidence>
<feature type="region of interest" description="Disordered" evidence="1">
    <location>
        <begin position="1"/>
        <end position="22"/>
    </location>
</feature>
<proteinExistence type="predicted"/>
<reference evidence="2" key="1">
    <citation type="submission" date="2023-06" db="EMBL/GenBank/DDBJ databases">
        <title>Gordonia sp. nov. and Pseudochrobactrum sp. nov., two species isolated from the burying beetle Nicrophorus vespilloides.</title>
        <authorList>
            <person name="Poehlein A."/>
            <person name="Guzman J."/>
            <person name="Daniel R."/>
            <person name="Vilcinskas A."/>
        </authorList>
    </citation>
    <scope>NUCLEOTIDE SEQUENCE</scope>
    <source>
        <strain evidence="2">MP11Mi</strain>
    </source>
</reference>
<evidence type="ECO:0000313" key="2">
    <source>
        <dbReference type="EMBL" id="WOC11271.1"/>
    </source>
</evidence>
<name>A0AA97CRT0_9ACTN</name>
<sequence length="93" mass="9380">MIFADSRPVEGDGALRSEQSERRPAVAADLAGMIEGVACVQDPATLAGVDGDGSVSATVPGEREHDDAVADFGQLGGARESAPLITGCGFVAH</sequence>
<dbReference type="EMBL" id="CP128986">
    <property type="protein sequence ID" value="WOC11271.1"/>
    <property type="molecule type" value="Genomic_DNA"/>
</dbReference>
<organism evidence="2">
    <name type="scientific">Gordonia sp. MP11Mi</name>
    <dbReference type="NCBI Taxonomy" id="3022769"/>
    <lineage>
        <taxon>Bacteria</taxon>
        <taxon>Bacillati</taxon>
        <taxon>Actinomycetota</taxon>
        <taxon>Actinomycetes</taxon>
        <taxon>Mycobacteriales</taxon>
        <taxon>Gordoniaceae</taxon>
        <taxon>Gordonia</taxon>
    </lineage>
</organism>
<protein>
    <submittedName>
        <fullName evidence="2">Uncharacterized protein</fullName>
    </submittedName>
</protein>
<accession>A0AA97CRT0</accession>
<feature type="compositionally biased region" description="Basic and acidic residues" evidence="1">
    <location>
        <begin position="7"/>
        <end position="22"/>
    </location>
</feature>
<dbReference type="AlphaFoldDB" id="A0AA97CRT0"/>
<gene>
    <name evidence="2" type="ORF">MP11Mi_03380</name>
</gene>